<name>A0A072TS85_MEDTR</name>
<organism evidence="1 3">
    <name type="scientific">Medicago truncatula</name>
    <name type="common">Barrel medic</name>
    <name type="synonym">Medicago tribuloides</name>
    <dbReference type="NCBI Taxonomy" id="3880"/>
    <lineage>
        <taxon>Eukaryota</taxon>
        <taxon>Viridiplantae</taxon>
        <taxon>Streptophyta</taxon>
        <taxon>Embryophyta</taxon>
        <taxon>Tracheophyta</taxon>
        <taxon>Spermatophyta</taxon>
        <taxon>Magnoliopsida</taxon>
        <taxon>eudicotyledons</taxon>
        <taxon>Gunneridae</taxon>
        <taxon>Pentapetalae</taxon>
        <taxon>rosids</taxon>
        <taxon>fabids</taxon>
        <taxon>Fabales</taxon>
        <taxon>Fabaceae</taxon>
        <taxon>Papilionoideae</taxon>
        <taxon>50 kb inversion clade</taxon>
        <taxon>NPAAA clade</taxon>
        <taxon>Hologalegina</taxon>
        <taxon>IRL clade</taxon>
        <taxon>Trifolieae</taxon>
        <taxon>Medicago</taxon>
    </lineage>
</organism>
<protein>
    <submittedName>
        <fullName evidence="1">DUF1666 family protein</fullName>
    </submittedName>
</protein>
<dbReference type="STRING" id="3880.A0A072TS85"/>
<accession>A0A072TS85</accession>
<dbReference type="PANTHER" id="PTHR46741:SF1">
    <property type="entry name" value="DUF1666 FAMILY PROTEIN"/>
    <property type="match status" value="1"/>
</dbReference>
<dbReference type="Pfam" id="PF07891">
    <property type="entry name" value="DUF1666"/>
    <property type="match status" value="1"/>
</dbReference>
<dbReference type="PANTHER" id="PTHR46741">
    <property type="entry name" value="OS09G0413600 PROTEIN"/>
    <property type="match status" value="1"/>
</dbReference>
<dbReference type="EMBL" id="CM001224">
    <property type="protein sequence ID" value="KEH19728.1"/>
    <property type="molecule type" value="Genomic_DNA"/>
</dbReference>
<reference evidence="2" key="3">
    <citation type="submission" date="2015-04" db="UniProtKB">
        <authorList>
            <consortium name="EnsemblPlants"/>
        </authorList>
    </citation>
    <scope>IDENTIFICATION</scope>
    <source>
        <strain evidence="2">cv. Jemalong A17</strain>
    </source>
</reference>
<gene>
    <name evidence="1" type="ordered locus">MTR_8g467390</name>
</gene>
<dbReference type="Proteomes" id="UP000002051">
    <property type="component" value="Chromosome 8"/>
</dbReference>
<sequence length="363" mass="43121">MVLIFMNIWNTFEDDEIEGREGETKYSVLVDCDIQNDDEKGKGFIECENEKDDSKSDEEETEEDLKFDKLIKRIKFNLRSRKQGGLGTIGEEEEDGEREYHLKVFEEKMKSFSFGKKMEYKDHIVENLKVYRCYQQKMRKLDVFNYQALYAIDLLQLKEPSKLILVRKSTLQHGKPQVIPHYLWSRTAQKNTYDPMLKRVDELNKDLELVYVGQICLSWEMLCWQHEKIKELKQYDLPWLRSYNQVAAEFLHFQALIQRFLEEDPIQQGHRIQNYVKNRSLVRNLLQVPPLIDDSTKEKKEIAWGDEEDAISIERLEQIIKESMQVFLEFVGDKDDGSVFHRVSHHKGNELKEEDILELLGDI</sequence>
<dbReference type="EnsemblPlants" id="KEH19728">
    <property type="protein sequence ID" value="KEH19728"/>
    <property type="gene ID" value="MTR_8g467390"/>
</dbReference>
<keyword evidence="3" id="KW-1185">Reference proteome</keyword>
<dbReference type="AlphaFoldDB" id="A0A072TS85"/>
<reference evidence="1 3" key="2">
    <citation type="journal article" date="2014" name="BMC Genomics">
        <title>An improved genome release (version Mt4.0) for the model legume Medicago truncatula.</title>
        <authorList>
            <person name="Tang H."/>
            <person name="Krishnakumar V."/>
            <person name="Bidwell S."/>
            <person name="Rosen B."/>
            <person name="Chan A."/>
            <person name="Zhou S."/>
            <person name="Gentzbittel L."/>
            <person name="Childs K.L."/>
            <person name="Yandell M."/>
            <person name="Gundlach H."/>
            <person name="Mayer K.F."/>
            <person name="Schwartz D.C."/>
            <person name="Town C.D."/>
        </authorList>
    </citation>
    <scope>GENOME REANNOTATION</scope>
    <source>
        <strain evidence="1">A17</strain>
        <strain evidence="2 3">cv. Jemalong A17</strain>
    </source>
</reference>
<proteinExistence type="predicted"/>
<dbReference type="HOGENOM" id="CLU_763714_0_0_1"/>
<evidence type="ECO:0000313" key="2">
    <source>
        <dbReference type="EnsemblPlants" id="KEH19728"/>
    </source>
</evidence>
<evidence type="ECO:0000313" key="1">
    <source>
        <dbReference type="EMBL" id="KEH19728.1"/>
    </source>
</evidence>
<evidence type="ECO:0000313" key="3">
    <source>
        <dbReference type="Proteomes" id="UP000002051"/>
    </source>
</evidence>
<dbReference type="InterPro" id="IPR012870">
    <property type="entry name" value="DUF1666"/>
</dbReference>
<reference evidence="1 3" key="1">
    <citation type="journal article" date="2011" name="Nature">
        <title>The Medicago genome provides insight into the evolution of rhizobial symbioses.</title>
        <authorList>
            <person name="Young N.D."/>
            <person name="Debelle F."/>
            <person name="Oldroyd G.E."/>
            <person name="Geurts R."/>
            <person name="Cannon S.B."/>
            <person name="Udvardi M.K."/>
            <person name="Benedito V.A."/>
            <person name="Mayer K.F."/>
            <person name="Gouzy J."/>
            <person name="Schoof H."/>
            <person name="Van de Peer Y."/>
            <person name="Proost S."/>
            <person name="Cook D.R."/>
            <person name="Meyers B.C."/>
            <person name="Spannagl M."/>
            <person name="Cheung F."/>
            <person name="De Mita S."/>
            <person name="Krishnakumar V."/>
            <person name="Gundlach H."/>
            <person name="Zhou S."/>
            <person name="Mudge J."/>
            <person name="Bharti A.K."/>
            <person name="Murray J.D."/>
            <person name="Naoumkina M.A."/>
            <person name="Rosen B."/>
            <person name="Silverstein K.A."/>
            <person name="Tang H."/>
            <person name="Rombauts S."/>
            <person name="Zhao P.X."/>
            <person name="Zhou P."/>
            <person name="Barbe V."/>
            <person name="Bardou P."/>
            <person name="Bechner M."/>
            <person name="Bellec A."/>
            <person name="Berger A."/>
            <person name="Berges H."/>
            <person name="Bidwell S."/>
            <person name="Bisseling T."/>
            <person name="Choisne N."/>
            <person name="Couloux A."/>
            <person name="Denny R."/>
            <person name="Deshpande S."/>
            <person name="Dai X."/>
            <person name="Doyle J.J."/>
            <person name="Dudez A.M."/>
            <person name="Farmer A.D."/>
            <person name="Fouteau S."/>
            <person name="Franken C."/>
            <person name="Gibelin C."/>
            <person name="Gish J."/>
            <person name="Goldstein S."/>
            <person name="Gonzalez A.J."/>
            <person name="Green P.J."/>
            <person name="Hallab A."/>
            <person name="Hartog M."/>
            <person name="Hua A."/>
            <person name="Humphray S.J."/>
            <person name="Jeong D.H."/>
            <person name="Jing Y."/>
            <person name="Jocker A."/>
            <person name="Kenton S.M."/>
            <person name="Kim D.J."/>
            <person name="Klee K."/>
            <person name="Lai H."/>
            <person name="Lang C."/>
            <person name="Lin S."/>
            <person name="Macmil S.L."/>
            <person name="Magdelenat G."/>
            <person name="Matthews L."/>
            <person name="McCorrison J."/>
            <person name="Monaghan E.L."/>
            <person name="Mun J.H."/>
            <person name="Najar F.Z."/>
            <person name="Nicholson C."/>
            <person name="Noirot C."/>
            <person name="O'Bleness M."/>
            <person name="Paule C.R."/>
            <person name="Poulain J."/>
            <person name="Prion F."/>
            <person name="Qin B."/>
            <person name="Qu C."/>
            <person name="Retzel E.F."/>
            <person name="Riddle C."/>
            <person name="Sallet E."/>
            <person name="Samain S."/>
            <person name="Samson N."/>
            <person name="Sanders I."/>
            <person name="Saurat O."/>
            <person name="Scarpelli C."/>
            <person name="Schiex T."/>
            <person name="Segurens B."/>
            <person name="Severin A.J."/>
            <person name="Sherrier D.J."/>
            <person name="Shi R."/>
            <person name="Sims S."/>
            <person name="Singer S.R."/>
            <person name="Sinharoy S."/>
            <person name="Sterck L."/>
            <person name="Viollet A."/>
            <person name="Wang B.B."/>
            <person name="Wang K."/>
            <person name="Wang M."/>
            <person name="Wang X."/>
            <person name="Warfsmann J."/>
            <person name="Weissenbach J."/>
            <person name="White D.D."/>
            <person name="White J.D."/>
            <person name="Wiley G.B."/>
            <person name="Wincker P."/>
            <person name="Xing Y."/>
            <person name="Yang L."/>
            <person name="Yao Z."/>
            <person name="Ying F."/>
            <person name="Zhai J."/>
            <person name="Zhou L."/>
            <person name="Zuber A."/>
            <person name="Denarie J."/>
            <person name="Dixon R.A."/>
            <person name="May G.D."/>
            <person name="Schwartz D.C."/>
            <person name="Rogers J."/>
            <person name="Quetier F."/>
            <person name="Town C.D."/>
            <person name="Roe B.A."/>
        </authorList>
    </citation>
    <scope>NUCLEOTIDE SEQUENCE [LARGE SCALE GENOMIC DNA]</scope>
    <source>
        <strain evidence="1">A17</strain>
        <strain evidence="2 3">cv. Jemalong A17</strain>
    </source>
</reference>